<gene>
    <name evidence="2" type="ORF">PZE19_04400</name>
</gene>
<keyword evidence="1" id="KW-1133">Transmembrane helix</keyword>
<feature type="transmembrane region" description="Helical" evidence="1">
    <location>
        <begin position="12"/>
        <end position="32"/>
    </location>
</feature>
<organism evidence="2 3">
    <name type="scientific">Paludisphaera mucosa</name>
    <dbReference type="NCBI Taxonomy" id="3030827"/>
    <lineage>
        <taxon>Bacteria</taxon>
        <taxon>Pseudomonadati</taxon>
        <taxon>Planctomycetota</taxon>
        <taxon>Planctomycetia</taxon>
        <taxon>Isosphaerales</taxon>
        <taxon>Isosphaeraceae</taxon>
        <taxon>Paludisphaera</taxon>
    </lineage>
</organism>
<dbReference type="EMBL" id="JARRAG010000001">
    <property type="protein sequence ID" value="MDG3002997.1"/>
    <property type="molecule type" value="Genomic_DNA"/>
</dbReference>
<comment type="caution">
    <text evidence="2">The sequence shown here is derived from an EMBL/GenBank/DDBJ whole genome shotgun (WGS) entry which is preliminary data.</text>
</comment>
<evidence type="ECO:0008006" key="4">
    <source>
        <dbReference type="Google" id="ProtNLM"/>
    </source>
</evidence>
<evidence type="ECO:0000256" key="1">
    <source>
        <dbReference type="SAM" id="Phobius"/>
    </source>
</evidence>
<accession>A0ABT6F5Y5</accession>
<keyword evidence="1" id="KW-0472">Membrane</keyword>
<keyword evidence="3" id="KW-1185">Reference proteome</keyword>
<sequence>MNESVVKELFGRLPWGFLGMIAMVFAIERFAIRDIPLYPEPGGRSWNHSSTGIARKTAGRDVVYFGDSLVKNEVLPKIVEEQSGKSGYNLALHSGSAPSSYYLLRRMVDSGVRPSSVLVDFEKSMLEIGPASPTRPFPWSELLTPSEAFQLAWQAGDPALFADILVKRTLRSARIRLEIRNSIMFALGGEVDREREITYANWRNFNRNEGAFVLDKNPAYQDTPILSGFAETPAKWNCDPVNAVYVRKFLRLAAQIEARVYLLLPPISPGSQSIHDHWGLEPPYVEFVRGLQDHYPNVVVLDARRMGFKSDVFYDWCHLDRDGVVVLSERIGAAIRETWDQKTASRWIALRPFGPRTGNAPYEVITDTFAKLRADRAVTFTR</sequence>
<keyword evidence="1" id="KW-0812">Transmembrane</keyword>
<proteinExistence type="predicted"/>
<evidence type="ECO:0000313" key="3">
    <source>
        <dbReference type="Proteomes" id="UP001216907"/>
    </source>
</evidence>
<dbReference type="RefSeq" id="WP_277859356.1">
    <property type="nucleotide sequence ID" value="NZ_JARRAG010000001.1"/>
</dbReference>
<evidence type="ECO:0000313" key="2">
    <source>
        <dbReference type="EMBL" id="MDG3002997.1"/>
    </source>
</evidence>
<name>A0ABT6F5Y5_9BACT</name>
<dbReference type="Proteomes" id="UP001216907">
    <property type="component" value="Unassembled WGS sequence"/>
</dbReference>
<reference evidence="2 3" key="1">
    <citation type="submission" date="2023-03" db="EMBL/GenBank/DDBJ databases">
        <title>Paludisphaera mucosa sp. nov. a novel planctomycete from northern fen.</title>
        <authorList>
            <person name="Ivanova A."/>
        </authorList>
    </citation>
    <scope>NUCLEOTIDE SEQUENCE [LARGE SCALE GENOMIC DNA]</scope>
    <source>
        <strain evidence="2 3">Pla2</strain>
    </source>
</reference>
<protein>
    <recommendedName>
        <fullName evidence="4">AlgX/AlgJ SGNH hydrolase-like domain-containing protein</fullName>
    </recommendedName>
</protein>